<keyword evidence="3" id="KW-1185">Reference proteome</keyword>
<evidence type="ECO:0000256" key="1">
    <source>
        <dbReference type="SAM" id="MobiDB-lite"/>
    </source>
</evidence>
<dbReference type="EMBL" id="JACHGF010000002">
    <property type="protein sequence ID" value="MBB5283421.1"/>
    <property type="molecule type" value="Genomic_DNA"/>
</dbReference>
<evidence type="ECO:0008006" key="4">
    <source>
        <dbReference type="Google" id="ProtNLM"/>
    </source>
</evidence>
<organism evidence="2 3">
    <name type="scientific">Rhabdobacter roseus</name>
    <dbReference type="NCBI Taxonomy" id="1655419"/>
    <lineage>
        <taxon>Bacteria</taxon>
        <taxon>Pseudomonadati</taxon>
        <taxon>Bacteroidota</taxon>
        <taxon>Cytophagia</taxon>
        <taxon>Cytophagales</taxon>
        <taxon>Cytophagaceae</taxon>
        <taxon>Rhabdobacter</taxon>
    </lineage>
</organism>
<dbReference type="Proteomes" id="UP000557307">
    <property type="component" value="Unassembled WGS sequence"/>
</dbReference>
<proteinExistence type="predicted"/>
<protein>
    <recommendedName>
        <fullName evidence="4">Collagen-like protein</fullName>
    </recommendedName>
</protein>
<dbReference type="RefSeq" id="WP_184172799.1">
    <property type="nucleotide sequence ID" value="NZ_JACHGF010000002.1"/>
</dbReference>
<name>A0A840TJ55_9BACT</name>
<feature type="region of interest" description="Disordered" evidence="1">
    <location>
        <begin position="23"/>
        <end position="45"/>
    </location>
</feature>
<evidence type="ECO:0000313" key="3">
    <source>
        <dbReference type="Proteomes" id="UP000557307"/>
    </source>
</evidence>
<accession>A0A840TJ55</accession>
<reference evidence="2 3" key="1">
    <citation type="submission" date="2020-08" db="EMBL/GenBank/DDBJ databases">
        <title>Genomic Encyclopedia of Type Strains, Phase IV (KMG-IV): sequencing the most valuable type-strain genomes for metagenomic binning, comparative biology and taxonomic classification.</title>
        <authorList>
            <person name="Goeker M."/>
        </authorList>
    </citation>
    <scope>NUCLEOTIDE SEQUENCE [LARGE SCALE GENOMIC DNA]</scope>
    <source>
        <strain evidence="2 3">DSM 105074</strain>
    </source>
</reference>
<dbReference type="AlphaFoldDB" id="A0A840TJ55"/>
<feature type="compositionally biased region" description="Low complexity" evidence="1">
    <location>
        <begin position="23"/>
        <end position="41"/>
    </location>
</feature>
<dbReference type="Gene3D" id="1.20.5.320">
    <property type="entry name" value="6-Phosphogluconate Dehydrogenase, domain 3"/>
    <property type="match status" value="1"/>
</dbReference>
<sequence length="176" mass="19002">MLRRLLTVALVAAMPLMYGCEGPQGEVGPEGPQGPQGTQGPEGEEGVAGAIQFTTGARQTDEDGDLGFSLDIPAEAASFVEKGVVLVYAKTQGFWFQVPGEIFFANGGFGRYTFAYRVSGGKFDVQLIQTATADTNPQRQFEDVRVVLVLALNSRLSADVDFKDYKQVQKAFNLPE</sequence>
<gene>
    <name evidence="2" type="ORF">HNQ92_001547</name>
</gene>
<comment type="caution">
    <text evidence="2">The sequence shown here is derived from an EMBL/GenBank/DDBJ whole genome shotgun (WGS) entry which is preliminary data.</text>
</comment>
<dbReference type="PROSITE" id="PS51257">
    <property type="entry name" value="PROKAR_LIPOPROTEIN"/>
    <property type="match status" value="1"/>
</dbReference>
<evidence type="ECO:0000313" key="2">
    <source>
        <dbReference type="EMBL" id="MBB5283421.1"/>
    </source>
</evidence>